<evidence type="ECO:0000256" key="1">
    <source>
        <dbReference type="SAM" id="MobiDB-lite"/>
    </source>
</evidence>
<gene>
    <name evidence="2" type="ORF">DPMN_104770</name>
</gene>
<comment type="caution">
    <text evidence="2">The sequence shown here is derived from an EMBL/GenBank/DDBJ whole genome shotgun (WGS) entry which is preliminary data.</text>
</comment>
<accession>A0A9D4K2V8</accession>
<feature type="region of interest" description="Disordered" evidence="1">
    <location>
        <begin position="1"/>
        <end position="22"/>
    </location>
</feature>
<dbReference type="EMBL" id="JAIWYP010000004">
    <property type="protein sequence ID" value="KAH3831502.1"/>
    <property type="molecule type" value="Genomic_DNA"/>
</dbReference>
<name>A0A9D4K2V8_DREPO</name>
<protein>
    <submittedName>
        <fullName evidence="2">Uncharacterized protein</fullName>
    </submittedName>
</protein>
<keyword evidence="3" id="KW-1185">Reference proteome</keyword>
<sequence length="57" mass="6224">MFPWKGNAGDPNRPPPLTAPFVGPQEPLQATVQLRKLALFGHVTRLKSLCKTVLQGT</sequence>
<dbReference type="AlphaFoldDB" id="A0A9D4K2V8"/>
<proteinExistence type="predicted"/>
<evidence type="ECO:0000313" key="3">
    <source>
        <dbReference type="Proteomes" id="UP000828390"/>
    </source>
</evidence>
<organism evidence="2 3">
    <name type="scientific">Dreissena polymorpha</name>
    <name type="common">Zebra mussel</name>
    <name type="synonym">Mytilus polymorpha</name>
    <dbReference type="NCBI Taxonomy" id="45954"/>
    <lineage>
        <taxon>Eukaryota</taxon>
        <taxon>Metazoa</taxon>
        <taxon>Spiralia</taxon>
        <taxon>Lophotrochozoa</taxon>
        <taxon>Mollusca</taxon>
        <taxon>Bivalvia</taxon>
        <taxon>Autobranchia</taxon>
        <taxon>Heteroconchia</taxon>
        <taxon>Euheterodonta</taxon>
        <taxon>Imparidentia</taxon>
        <taxon>Neoheterodontei</taxon>
        <taxon>Myida</taxon>
        <taxon>Dreissenoidea</taxon>
        <taxon>Dreissenidae</taxon>
        <taxon>Dreissena</taxon>
    </lineage>
</organism>
<reference evidence="2" key="1">
    <citation type="journal article" date="2019" name="bioRxiv">
        <title>The Genome of the Zebra Mussel, Dreissena polymorpha: A Resource for Invasive Species Research.</title>
        <authorList>
            <person name="McCartney M.A."/>
            <person name="Auch B."/>
            <person name="Kono T."/>
            <person name="Mallez S."/>
            <person name="Zhang Y."/>
            <person name="Obille A."/>
            <person name="Becker A."/>
            <person name="Abrahante J.E."/>
            <person name="Garbe J."/>
            <person name="Badalamenti J.P."/>
            <person name="Herman A."/>
            <person name="Mangelson H."/>
            <person name="Liachko I."/>
            <person name="Sullivan S."/>
            <person name="Sone E.D."/>
            <person name="Koren S."/>
            <person name="Silverstein K.A.T."/>
            <person name="Beckman K.B."/>
            <person name="Gohl D.M."/>
        </authorList>
    </citation>
    <scope>NUCLEOTIDE SEQUENCE</scope>
    <source>
        <strain evidence="2">Duluth1</strain>
        <tissue evidence="2">Whole animal</tissue>
    </source>
</reference>
<reference evidence="2" key="2">
    <citation type="submission" date="2020-11" db="EMBL/GenBank/DDBJ databases">
        <authorList>
            <person name="McCartney M.A."/>
            <person name="Auch B."/>
            <person name="Kono T."/>
            <person name="Mallez S."/>
            <person name="Becker A."/>
            <person name="Gohl D.M."/>
            <person name="Silverstein K.A.T."/>
            <person name="Koren S."/>
            <person name="Bechman K.B."/>
            <person name="Herman A."/>
            <person name="Abrahante J.E."/>
            <person name="Garbe J."/>
        </authorList>
    </citation>
    <scope>NUCLEOTIDE SEQUENCE</scope>
    <source>
        <strain evidence="2">Duluth1</strain>
        <tissue evidence="2">Whole animal</tissue>
    </source>
</reference>
<dbReference type="Proteomes" id="UP000828390">
    <property type="component" value="Unassembled WGS sequence"/>
</dbReference>
<evidence type="ECO:0000313" key="2">
    <source>
        <dbReference type="EMBL" id="KAH3831502.1"/>
    </source>
</evidence>